<comment type="subcellular location">
    <subcellularLocation>
        <location evidence="2">Secreted</location>
    </subcellularLocation>
</comment>
<comment type="similarity">
    <text evidence="4">Belongs to the glycosyl hydrolase 3 family.</text>
</comment>
<dbReference type="Gene3D" id="3.20.20.300">
    <property type="entry name" value="Glycoside hydrolase, family 3, N-terminal domain"/>
    <property type="match status" value="1"/>
</dbReference>
<proteinExistence type="inferred from homology"/>
<dbReference type="Gene3D" id="3.40.50.1700">
    <property type="entry name" value="Glycoside hydrolase family 3 C-terminal domain"/>
    <property type="match status" value="1"/>
</dbReference>
<evidence type="ECO:0000313" key="15">
    <source>
        <dbReference type="Proteomes" id="UP000054771"/>
    </source>
</evidence>
<dbReference type="InterPro" id="IPR001764">
    <property type="entry name" value="Glyco_hydro_3_N"/>
</dbReference>
<reference evidence="15" key="1">
    <citation type="journal article" date="2016" name="Genome Announc.">
        <title>Draft genome sequences of fungus Aspergillus calidoustus.</title>
        <authorList>
            <person name="Horn F."/>
            <person name="Linde J."/>
            <person name="Mattern D.J."/>
            <person name="Walther G."/>
            <person name="Guthke R."/>
            <person name="Scherlach K."/>
            <person name="Martin K."/>
            <person name="Brakhage A.A."/>
            <person name="Petzke L."/>
            <person name="Valiante V."/>
        </authorList>
    </citation>
    <scope>NUCLEOTIDE SEQUENCE [LARGE SCALE GENOMIC DNA]</scope>
    <source>
        <strain evidence="15">SF006504</strain>
    </source>
</reference>
<dbReference type="InterPro" id="IPR037524">
    <property type="entry name" value="PA14/GLEYA"/>
</dbReference>
<dbReference type="GO" id="GO:0030245">
    <property type="term" value="P:cellulose catabolic process"/>
    <property type="evidence" value="ECO:0007669"/>
    <property type="project" value="UniProtKB-UniPathway"/>
</dbReference>
<comment type="pathway">
    <text evidence="3">Glycan metabolism; cellulose degradation.</text>
</comment>
<comment type="catalytic activity">
    <reaction evidence="1">
        <text>Hydrolysis of terminal, non-reducing beta-D-glucosyl residues with release of beta-D-glucose.</text>
        <dbReference type="EC" id="3.2.1.21"/>
    </reaction>
</comment>
<dbReference type="OMA" id="SQGCYGH"/>
<dbReference type="Gene3D" id="2.60.40.10">
    <property type="entry name" value="Immunoglobulins"/>
    <property type="match status" value="1"/>
</dbReference>
<keyword evidence="15" id="KW-1185">Reference proteome</keyword>
<dbReference type="EMBL" id="CDMC01000001">
    <property type="protein sequence ID" value="CEL01338.1"/>
    <property type="molecule type" value="Genomic_DNA"/>
</dbReference>
<evidence type="ECO:0000256" key="5">
    <source>
        <dbReference type="ARBA" id="ARBA00012744"/>
    </source>
</evidence>
<dbReference type="InterPro" id="IPR026891">
    <property type="entry name" value="Fn3-like"/>
</dbReference>
<dbReference type="InterPro" id="IPR050288">
    <property type="entry name" value="Cellulose_deg_GH3"/>
</dbReference>
<keyword evidence="12" id="KW-0624">Polysaccharide degradation</keyword>
<protein>
    <recommendedName>
        <fullName evidence="5">beta-glucosidase</fullName>
        <ecNumber evidence="5">3.2.1.21</ecNumber>
    </recommendedName>
</protein>
<dbReference type="InterPro" id="IPR036962">
    <property type="entry name" value="Glyco_hydro_3_N_sf"/>
</dbReference>
<dbReference type="PROSITE" id="PS51820">
    <property type="entry name" value="PA14"/>
    <property type="match status" value="1"/>
</dbReference>
<evidence type="ECO:0000256" key="3">
    <source>
        <dbReference type="ARBA" id="ARBA00004987"/>
    </source>
</evidence>
<dbReference type="FunFam" id="3.20.20.300:FF:000006">
    <property type="entry name" value="Beta-glucosidase H"/>
    <property type="match status" value="1"/>
</dbReference>
<keyword evidence="10" id="KW-0119">Carbohydrate metabolism</keyword>
<gene>
    <name evidence="14" type="ORF">ASPCAL00923</name>
</gene>
<dbReference type="InterPro" id="IPR036881">
    <property type="entry name" value="Glyco_hydro_3_C_sf"/>
</dbReference>
<evidence type="ECO:0000256" key="7">
    <source>
        <dbReference type="ARBA" id="ARBA00022801"/>
    </source>
</evidence>
<evidence type="ECO:0000256" key="10">
    <source>
        <dbReference type="ARBA" id="ARBA00023277"/>
    </source>
</evidence>
<name>A0A0U5C1U0_ASPCI</name>
<evidence type="ECO:0000256" key="8">
    <source>
        <dbReference type="ARBA" id="ARBA00023001"/>
    </source>
</evidence>
<keyword evidence="9" id="KW-0325">Glycoprotein</keyword>
<dbReference type="GO" id="GO:0008422">
    <property type="term" value="F:beta-glucosidase activity"/>
    <property type="evidence" value="ECO:0007669"/>
    <property type="project" value="UniProtKB-EC"/>
</dbReference>
<dbReference type="Pfam" id="PF00933">
    <property type="entry name" value="Glyco_hydro_3"/>
    <property type="match status" value="1"/>
</dbReference>
<evidence type="ECO:0000256" key="9">
    <source>
        <dbReference type="ARBA" id="ARBA00023180"/>
    </source>
</evidence>
<dbReference type="GO" id="GO:0005576">
    <property type="term" value="C:extracellular region"/>
    <property type="evidence" value="ECO:0007669"/>
    <property type="project" value="UniProtKB-SubCell"/>
</dbReference>
<dbReference type="SMART" id="SM00758">
    <property type="entry name" value="PA14"/>
    <property type="match status" value="1"/>
</dbReference>
<dbReference type="AlphaFoldDB" id="A0A0U5C1U0"/>
<dbReference type="SMART" id="SM01217">
    <property type="entry name" value="Fn3_like"/>
    <property type="match status" value="1"/>
</dbReference>
<dbReference type="Gene3D" id="2.60.120.260">
    <property type="entry name" value="Galactose-binding domain-like"/>
    <property type="match status" value="1"/>
</dbReference>
<dbReference type="SUPFAM" id="SSF52279">
    <property type="entry name" value="Beta-D-glucan exohydrolase, C-terminal domain"/>
    <property type="match status" value="1"/>
</dbReference>
<organism evidence="14 15">
    <name type="scientific">Aspergillus calidoustus</name>
    <dbReference type="NCBI Taxonomy" id="454130"/>
    <lineage>
        <taxon>Eukaryota</taxon>
        <taxon>Fungi</taxon>
        <taxon>Dikarya</taxon>
        <taxon>Ascomycota</taxon>
        <taxon>Pezizomycotina</taxon>
        <taxon>Eurotiomycetes</taxon>
        <taxon>Eurotiomycetidae</taxon>
        <taxon>Eurotiales</taxon>
        <taxon>Aspergillaceae</taxon>
        <taxon>Aspergillus</taxon>
        <taxon>Aspergillus subgen. Nidulantes</taxon>
    </lineage>
</organism>
<dbReference type="UniPathway" id="UPA00696"/>
<dbReference type="InterPro" id="IPR011658">
    <property type="entry name" value="PA14_dom"/>
</dbReference>
<dbReference type="FunFam" id="2.60.40.10:FF:000495">
    <property type="entry name" value="Periplasmic beta-glucosidase"/>
    <property type="match status" value="1"/>
</dbReference>
<evidence type="ECO:0000259" key="13">
    <source>
        <dbReference type="PROSITE" id="PS51820"/>
    </source>
</evidence>
<dbReference type="InterPro" id="IPR002772">
    <property type="entry name" value="Glyco_hydro_3_C"/>
</dbReference>
<keyword evidence="6" id="KW-0964">Secreted</keyword>
<dbReference type="SUPFAM" id="SSF51445">
    <property type="entry name" value="(Trans)glycosidases"/>
    <property type="match status" value="1"/>
</dbReference>
<keyword evidence="8" id="KW-0136">Cellulose degradation</keyword>
<dbReference type="Pfam" id="PF14310">
    <property type="entry name" value="Fn3-like"/>
    <property type="match status" value="1"/>
</dbReference>
<dbReference type="FunFam" id="2.60.120.260:FF:000119">
    <property type="entry name" value="Probable beta-glucosidase I"/>
    <property type="match status" value="1"/>
</dbReference>
<dbReference type="InterPro" id="IPR013783">
    <property type="entry name" value="Ig-like_fold"/>
</dbReference>
<dbReference type="PANTHER" id="PTHR42715:SF16">
    <property type="entry name" value="BETA-GLUCOSIDASE J-RELATED"/>
    <property type="match status" value="1"/>
</dbReference>
<evidence type="ECO:0000256" key="6">
    <source>
        <dbReference type="ARBA" id="ARBA00022525"/>
    </source>
</evidence>
<dbReference type="Proteomes" id="UP000054771">
    <property type="component" value="Unassembled WGS sequence"/>
</dbReference>
<dbReference type="PANTHER" id="PTHR42715">
    <property type="entry name" value="BETA-GLUCOSIDASE"/>
    <property type="match status" value="1"/>
</dbReference>
<keyword evidence="7" id="KW-0378">Hydrolase</keyword>
<sequence>MPCWWTRCPQYGVHRGSPPVQFSGKHRHVYASLPSCLLSAEGWASSSFSGWIFCNAVYIKAPMDHPAAELDGQTASFLATHSLDSSFLDLTRPDLKQTIEHAGRRNIMADMDIDRIIAELSLSEKVSLLSGTDAWHTTPIPRLQIPSIRTTDGPNGARGTRYFNGVPSACLPCGTALGATFDSDLLRSLGRLLADECRAKGAHVLLGPTINIQRSPLGGRGFESFSEDPVLSGLLAASYCTGVQDGGVVPTLKHLVCNDQEHERVAVSALVTDRALREIYLLPFQLAIKGASPGAVMTSYNKVNGIHASESPELLSGIVRGEWGFEGAIISDWFGTYSVADAVNAGLDLEMPGPTRFRGPALMHALTSNKVTERTLDARVRKVLELVQLASKANIPEYAAERELDRPEDRALLRRAAAESIVLLKNEDAVLPLDRAKKTLVVGPNADIAAYCGGGSAALAAYYTVSPREGIAGKCADMAFSQGCYGHKELPLLGEHLKTERGERGYMFRVYTEPPPSCCGTREPVDELHMTNSCAFLMDYTHPEIKGDTYYATLEGTFEPPESGVYEFGLTVAGTGLLYIDDELVIDNKTTQRAGTSFFGIGTVEERGEVYLEAGRKHRVYVEFSTAPTSNLKHHGVVSFGPGGVRLGGCRKLDADLAIEEAVRLAAETEQVVICVGLSGDWESEGFDRPSMDLPGRTDELVKAVLAVQPNAVIVVQSGTPVTMPWADDAKALLQAWYGGSEGGNGIADVLFGDVNPSAKLPLTFPRHISHNPAYLSYRSERGRVLYSEDVYVGYRHYDTVGQKPLFRFGHGLSYTTFRLSAVNLQEISPNAANIKEEAIRVSVSVSNTGPRSGAEVVQVYVCPPETSTVGRPVHELKGFTKVLLQPGETKQVEVVVPKGLATSFWDEARSAWFSEAGTYTVEVVGTGEGNVLTVPFAVRVSRFWNGL</sequence>
<dbReference type="EC" id="3.2.1.21" evidence="5"/>
<evidence type="ECO:0000256" key="12">
    <source>
        <dbReference type="ARBA" id="ARBA00023326"/>
    </source>
</evidence>
<dbReference type="InterPro" id="IPR017853">
    <property type="entry name" value="GH"/>
</dbReference>
<keyword evidence="11" id="KW-0326">Glycosidase</keyword>
<dbReference type="OrthoDB" id="47059at2759"/>
<evidence type="ECO:0000256" key="1">
    <source>
        <dbReference type="ARBA" id="ARBA00000448"/>
    </source>
</evidence>
<evidence type="ECO:0000256" key="2">
    <source>
        <dbReference type="ARBA" id="ARBA00004613"/>
    </source>
</evidence>
<feature type="domain" description="PA14" evidence="13">
    <location>
        <begin position="501"/>
        <end position="663"/>
    </location>
</feature>
<evidence type="ECO:0000256" key="11">
    <source>
        <dbReference type="ARBA" id="ARBA00023295"/>
    </source>
</evidence>
<dbReference type="STRING" id="454130.A0A0U5C1U0"/>
<accession>A0A0U5C1U0</accession>
<dbReference type="Pfam" id="PF07691">
    <property type="entry name" value="PA14"/>
    <property type="match status" value="1"/>
</dbReference>
<evidence type="ECO:0000256" key="4">
    <source>
        <dbReference type="ARBA" id="ARBA00005336"/>
    </source>
</evidence>
<dbReference type="PRINTS" id="PR00133">
    <property type="entry name" value="GLHYDRLASE3"/>
</dbReference>
<evidence type="ECO:0000313" key="14">
    <source>
        <dbReference type="EMBL" id="CEL01338.1"/>
    </source>
</evidence>
<dbReference type="Pfam" id="PF01915">
    <property type="entry name" value="Glyco_hydro_3_C"/>
    <property type="match status" value="1"/>
</dbReference>